<comment type="caution">
    <text evidence="4">The sequence shown here is derived from an EMBL/GenBank/DDBJ whole genome shotgun (WGS) entry which is preliminary data.</text>
</comment>
<dbReference type="GO" id="GO:0032222">
    <property type="term" value="P:regulation of synaptic transmission, cholinergic"/>
    <property type="evidence" value="ECO:0007669"/>
    <property type="project" value="InterPro"/>
</dbReference>
<dbReference type="AlphaFoldDB" id="A0A1W0WLN0"/>
<dbReference type="EMBL" id="MTYJ01000078">
    <property type="protein sequence ID" value="OQV16099.1"/>
    <property type="molecule type" value="Genomic_DNA"/>
</dbReference>
<gene>
    <name evidence="4" type="ORF">BV898_09735</name>
</gene>
<keyword evidence="5" id="KW-1185">Reference proteome</keyword>
<evidence type="ECO:0000313" key="4">
    <source>
        <dbReference type="EMBL" id="OQV16099.1"/>
    </source>
</evidence>
<dbReference type="InterPro" id="IPR050975">
    <property type="entry name" value="Sleep_regulator"/>
</dbReference>
<evidence type="ECO:0000256" key="3">
    <source>
        <dbReference type="SAM" id="SignalP"/>
    </source>
</evidence>
<dbReference type="GO" id="GO:0030431">
    <property type="term" value="P:sleep"/>
    <property type="evidence" value="ECO:0007669"/>
    <property type="project" value="InterPro"/>
</dbReference>
<dbReference type="Proteomes" id="UP000192578">
    <property type="component" value="Unassembled WGS sequence"/>
</dbReference>
<keyword evidence="2" id="KW-0325">Glycoprotein</keyword>
<dbReference type="Pfam" id="PF17064">
    <property type="entry name" value="QVR"/>
    <property type="match status" value="1"/>
</dbReference>
<feature type="chain" id="PRO_5012596616" description="UPAR/Ly6 domain-containing protein" evidence="3">
    <location>
        <begin position="22"/>
        <end position="125"/>
    </location>
</feature>
<evidence type="ECO:0000256" key="1">
    <source>
        <dbReference type="ARBA" id="ARBA00022729"/>
    </source>
</evidence>
<organism evidence="4 5">
    <name type="scientific">Hypsibius exemplaris</name>
    <name type="common">Freshwater tardigrade</name>
    <dbReference type="NCBI Taxonomy" id="2072580"/>
    <lineage>
        <taxon>Eukaryota</taxon>
        <taxon>Metazoa</taxon>
        <taxon>Ecdysozoa</taxon>
        <taxon>Tardigrada</taxon>
        <taxon>Eutardigrada</taxon>
        <taxon>Parachela</taxon>
        <taxon>Hypsibioidea</taxon>
        <taxon>Hypsibiidae</taxon>
        <taxon>Hypsibius</taxon>
    </lineage>
</organism>
<name>A0A1W0WLN0_HYPEX</name>
<protein>
    <recommendedName>
        <fullName evidence="6">UPAR/Ly6 domain-containing protein</fullName>
    </recommendedName>
</protein>
<proteinExistence type="predicted"/>
<keyword evidence="1 3" id="KW-0732">Signal</keyword>
<feature type="signal peptide" evidence="3">
    <location>
        <begin position="1"/>
        <end position="21"/>
    </location>
</feature>
<dbReference type="InterPro" id="IPR031424">
    <property type="entry name" value="QVR-like"/>
</dbReference>
<reference evidence="5" key="1">
    <citation type="submission" date="2017-01" db="EMBL/GenBank/DDBJ databases">
        <title>Comparative genomics of anhydrobiosis in the tardigrade Hypsibius dujardini.</title>
        <authorList>
            <person name="Yoshida Y."/>
            <person name="Koutsovoulos G."/>
            <person name="Laetsch D."/>
            <person name="Stevens L."/>
            <person name="Kumar S."/>
            <person name="Horikawa D."/>
            <person name="Ishino K."/>
            <person name="Komine S."/>
            <person name="Tomita M."/>
            <person name="Blaxter M."/>
            <person name="Arakawa K."/>
        </authorList>
    </citation>
    <scope>NUCLEOTIDE SEQUENCE [LARGE SCALE GENOMIC DNA]</scope>
    <source>
        <strain evidence="5">Z151</strain>
    </source>
</reference>
<evidence type="ECO:0000256" key="2">
    <source>
        <dbReference type="ARBA" id="ARBA00023180"/>
    </source>
</evidence>
<evidence type="ECO:0000313" key="5">
    <source>
        <dbReference type="Proteomes" id="UP000192578"/>
    </source>
</evidence>
<sequence length="125" mass="12657">MNALILATLVVVVIAAGGVDALDCYDCSGNFISKNNCFDPFTKDAVKVTTCAEGQSCYKTKSGVGDAMLVRRGCGDRKTDGCDPANAGDGPASCYCSSNKCNGAGKQAALATGTLLAAALLFMGV</sequence>
<accession>A0A1W0WLN0</accession>
<evidence type="ECO:0008006" key="6">
    <source>
        <dbReference type="Google" id="ProtNLM"/>
    </source>
</evidence>
<dbReference type="PANTHER" id="PTHR33562">
    <property type="entry name" value="ATILLA, ISOFORM B-RELATED-RELATED"/>
    <property type="match status" value="1"/>
</dbReference>